<proteinExistence type="predicted"/>
<dbReference type="EMBL" id="RGET01000002">
    <property type="protein sequence ID" value="NBN87533.1"/>
    <property type="molecule type" value="Genomic_DNA"/>
</dbReference>
<organism evidence="2 3">
    <name type="scientific">Candidatus Fonsibacter lacus</name>
    <dbReference type="NCBI Taxonomy" id="2576439"/>
    <lineage>
        <taxon>Bacteria</taxon>
        <taxon>Pseudomonadati</taxon>
        <taxon>Pseudomonadota</taxon>
        <taxon>Alphaproteobacteria</taxon>
        <taxon>Candidatus Pelagibacterales</taxon>
        <taxon>Candidatus Pelagibacterales incertae sedis</taxon>
        <taxon>Candidatus Fonsibacter</taxon>
    </lineage>
</organism>
<feature type="compositionally biased region" description="Low complexity" evidence="1">
    <location>
        <begin position="14"/>
        <end position="29"/>
    </location>
</feature>
<evidence type="ECO:0000313" key="3">
    <source>
        <dbReference type="Proteomes" id="UP000713222"/>
    </source>
</evidence>
<reference evidence="2" key="1">
    <citation type="submission" date="2018-10" db="EMBL/GenBank/DDBJ databases">
        <title>Iterative Subtractive Binning of Freshwater Chronoseries Metagenomes Recovers Nearly Complete Genomes from over Four Hundred Novel Species.</title>
        <authorList>
            <person name="Rodriguez-R L.M."/>
            <person name="Tsementzi D."/>
            <person name="Luo C."/>
            <person name="Konstantinidis K.T."/>
        </authorList>
    </citation>
    <scope>NUCLEOTIDE SEQUENCE</scope>
    <source>
        <strain evidence="2">WB7_6_001</strain>
    </source>
</reference>
<protein>
    <submittedName>
        <fullName evidence="2">Uncharacterized protein</fullName>
    </submittedName>
</protein>
<comment type="caution">
    <text evidence="2">The sequence shown here is derived from an EMBL/GenBank/DDBJ whole genome shotgun (WGS) entry which is preliminary data.</text>
</comment>
<gene>
    <name evidence="2" type="ORF">EBV32_00340</name>
</gene>
<accession>A0A964UXD7</accession>
<evidence type="ECO:0000313" key="2">
    <source>
        <dbReference type="EMBL" id="NBN87533.1"/>
    </source>
</evidence>
<name>A0A964UXD7_9PROT</name>
<sequence length="106" mass="10884">MATFVGGGDATQRSVASRTPTTTSVASSASSVTVLAANVNRKGLSVSNISTAKLYLSFTSPATTTNCFIEVPAGAFLLLDQQCIVTNAIYGIWASANGTAQVTEYV</sequence>
<dbReference type="Proteomes" id="UP000713222">
    <property type="component" value="Unassembled WGS sequence"/>
</dbReference>
<evidence type="ECO:0000256" key="1">
    <source>
        <dbReference type="SAM" id="MobiDB-lite"/>
    </source>
</evidence>
<dbReference type="AlphaFoldDB" id="A0A964UXD7"/>
<feature type="region of interest" description="Disordered" evidence="1">
    <location>
        <begin position="1"/>
        <end position="29"/>
    </location>
</feature>